<sequence length="72" mass="8900">MTTRLTLFEDRMILAELRSRPKIREAQRSDKKVQAKRVQFESTRFVYRKIPSLFRKFFMRHIMVVYMFIRAV</sequence>
<dbReference type="EMBL" id="SMMG02000007">
    <property type="protein sequence ID" value="KAA3466736.1"/>
    <property type="molecule type" value="Genomic_DNA"/>
</dbReference>
<keyword evidence="2" id="KW-1185">Reference proteome</keyword>
<dbReference type="Proteomes" id="UP000325315">
    <property type="component" value="Unassembled WGS sequence"/>
</dbReference>
<comment type="caution">
    <text evidence="1">The sequence shown here is derived from an EMBL/GenBank/DDBJ whole genome shotgun (WGS) entry which is preliminary data.</text>
</comment>
<proteinExistence type="predicted"/>
<organism evidence="1 2">
    <name type="scientific">Gossypium australe</name>
    <dbReference type="NCBI Taxonomy" id="47621"/>
    <lineage>
        <taxon>Eukaryota</taxon>
        <taxon>Viridiplantae</taxon>
        <taxon>Streptophyta</taxon>
        <taxon>Embryophyta</taxon>
        <taxon>Tracheophyta</taxon>
        <taxon>Spermatophyta</taxon>
        <taxon>Magnoliopsida</taxon>
        <taxon>eudicotyledons</taxon>
        <taxon>Gunneridae</taxon>
        <taxon>Pentapetalae</taxon>
        <taxon>rosids</taxon>
        <taxon>malvids</taxon>
        <taxon>Malvales</taxon>
        <taxon>Malvaceae</taxon>
        <taxon>Malvoideae</taxon>
        <taxon>Gossypium</taxon>
    </lineage>
</organism>
<accession>A0A5B6VCS2</accession>
<protein>
    <submittedName>
        <fullName evidence="1">Uncharacterized protein</fullName>
    </submittedName>
</protein>
<evidence type="ECO:0000313" key="2">
    <source>
        <dbReference type="Proteomes" id="UP000325315"/>
    </source>
</evidence>
<reference evidence="2" key="1">
    <citation type="journal article" date="2019" name="Plant Biotechnol. J.">
        <title>Genome sequencing of the Australian wild diploid species Gossypium australe highlights disease resistance and delayed gland morphogenesis.</title>
        <authorList>
            <person name="Cai Y."/>
            <person name="Cai X."/>
            <person name="Wang Q."/>
            <person name="Wang P."/>
            <person name="Zhang Y."/>
            <person name="Cai C."/>
            <person name="Xu Y."/>
            <person name="Wang K."/>
            <person name="Zhou Z."/>
            <person name="Wang C."/>
            <person name="Geng S."/>
            <person name="Li B."/>
            <person name="Dong Q."/>
            <person name="Hou Y."/>
            <person name="Wang H."/>
            <person name="Ai P."/>
            <person name="Liu Z."/>
            <person name="Yi F."/>
            <person name="Sun M."/>
            <person name="An G."/>
            <person name="Cheng J."/>
            <person name="Zhang Y."/>
            <person name="Shi Q."/>
            <person name="Xie Y."/>
            <person name="Shi X."/>
            <person name="Chang Y."/>
            <person name="Huang F."/>
            <person name="Chen Y."/>
            <person name="Hong S."/>
            <person name="Mi L."/>
            <person name="Sun Q."/>
            <person name="Zhang L."/>
            <person name="Zhou B."/>
            <person name="Peng R."/>
            <person name="Zhang X."/>
            <person name="Liu F."/>
        </authorList>
    </citation>
    <scope>NUCLEOTIDE SEQUENCE [LARGE SCALE GENOMIC DNA]</scope>
    <source>
        <strain evidence="2">cv. PA1801</strain>
    </source>
</reference>
<dbReference type="AlphaFoldDB" id="A0A5B6VCS2"/>
<evidence type="ECO:0000313" key="1">
    <source>
        <dbReference type="EMBL" id="KAA3466736.1"/>
    </source>
</evidence>
<name>A0A5B6VCS2_9ROSI</name>
<gene>
    <name evidence="1" type="ORF">EPI10_001807</name>
</gene>